<organism evidence="1 2">
    <name type="scientific">Rhizophagus irregularis</name>
    <dbReference type="NCBI Taxonomy" id="588596"/>
    <lineage>
        <taxon>Eukaryota</taxon>
        <taxon>Fungi</taxon>
        <taxon>Fungi incertae sedis</taxon>
        <taxon>Mucoromycota</taxon>
        <taxon>Glomeromycotina</taxon>
        <taxon>Glomeromycetes</taxon>
        <taxon>Glomerales</taxon>
        <taxon>Glomeraceae</taxon>
        <taxon>Rhizophagus</taxon>
    </lineage>
</organism>
<gene>
    <name evidence="1" type="ORF">RhiirA4_486496</name>
</gene>
<evidence type="ECO:0000313" key="2">
    <source>
        <dbReference type="Proteomes" id="UP000234323"/>
    </source>
</evidence>
<sequence>MAFENKKHWQQQTSELIQLYLILNQKKAIIYDLIEVFTIADILLEKVNFYMNFLRHSVKRSFFKYNSILDDNQQNLSMESLSSLNILYFKVSQNYVEYINIITKSLQNNKIIIPELEMLKLPKETGKHLYFDIASIINKENTMKERI</sequence>
<reference evidence="1 2" key="1">
    <citation type="submission" date="2015-10" db="EMBL/GenBank/DDBJ databases">
        <title>Genome analyses suggest a sexual origin of heterokaryosis in a supposedly ancient asexual fungus.</title>
        <authorList>
            <person name="Ropars J."/>
            <person name="Sedzielewska K."/>
            <person name="Noel J."/>
            <person name="Charron P."/>
            <person name="Farinelli L."/>
            <person name="Marton T."/>
            <person name="Kruger M."/>
            <person name="Pelin A."/>
            <person name="Brachmann A."/>
            <person name="Corradi N."/>
        </authorList>
    </citation>
    <scope>NUCLEOTIDE SEQUENCE [LARGE SCALE GENOMIC DNA]</scope>
    <source>
        <strain evidence="1 2">A4</strain>
    </source>
</reference>
<protein>
    <submittedName>
        <fullName evidence="1">Uncharacterized protein</fullName>
    </submittedName>
</protein>
<comment type="caution">
    <text evidence="1">The sequence shown here is derived from an EMBL/GenBank/DDBJ whole genome shotgun (WGS) entry which is preliminary data.</text>
</comment>
<keyword evidence="2" id="KW-1185">Reference proteome</keyword>
<accession>A0A2I1HRF8</accession>
<name>A0A2I1HRF8_9GLOM</name>
<evidence type="ECO:0000313" key="1">
    <source>
        <dbReference type="EMBL" id="PKY61469.1"/>
    </source>
</evidence>
<proteinExistence type="predicted"/>
<dbReference type="AlphaFoldDB" id="A0A2I1HRF8"/>
<dbReference type="EMBL" id="LLXI01005399">
    <property type="protein sequence ID" value="PKY61469.1"/>
    <property type="molecule type" value="Genomic_DNA"/>
</dbReference>
<dbReference type="Proteomes" id="UP000234323">
    <property type="component" value="Unassembled WGS sequence"/>
</dbReference>